<dbReference type="AlphaFoldDB" id="Q09B10"/>
<gene>
    <name evidence="3" type="ORF">STIAU_6838</name>
</gene>
<protein>
    <submittedName>
        <fullName evidence="3">Frizzy aggregation protein FrzB</fullName>
    </submittedName>
</protein>
<dbReference type="EMBL" id="AAMD01000011">
    <property type="protein sequence ID" value="EAU68907.1"/>
    <property type="molecule type" value="Genomic_DNA"/>
</dbReference>
<name>Q09B10_STIAD</name>
<dbReference type="SMART" id="SM00260">
    <property type="entry name" value="CheW"/>
    <property type="match status" value="1"/>
</dbReference>
<accession>Q09B10</accession>
<comment type="caution">
    <text evidence="3">The sequence shown here is derived from an EMBL/GenBank/DDBJ whole genome shotgun (WGS) entry which is preliminary data.</text>
</comment>
<dbReference type="SUPFAM" id="SSF50341">
    <property type="entry name" value="CheW-like"/>
    <property type="match status" value="1"/>
</dbReference>
<feature type="region of interest" description="Disordered" evidence="1">
    <location>
        <begin position="95"/>
        <end position="177"/>
    </location>
</feature>
<proteinExistence type="predicted"/>
<dbReference type="GO" id="GO:0007165">
    <property type="term" value="P:signal transduction"/>
    <property type="evidence" value="ECO:0007669"/>
    <property type="project" value="InterPro"/>
</dbReference>
<sequence>MAKQAFAALPLTRFACLRILWCLDFDSSSTCAADCSGPGPRRSGASRARVFLLPCRRAPPGCAQRERPGSAPGGSDDAFATLSLVSSGGYWTPGGGAAGAGSAPFPGQGGGAHHAPDPDLRGHQRQLCRRRGGRHGAGAAPHSCLRHPPAAGGRRRRHRALAGGRSGAHGRGDHQPAQLLQAPPDGAAAGGGAMIDDAAVRTDEEVDILFFEIGPHLYGVDASQVQRIERALPGDLTRPELGELHQGRRALVFDTPEGEAHLKVDAVQGVRPINIADLRRLPAAVTASPFAIGVVLEEAHPVLLIDLVETAKTQGRH</sequence>
<evidence type="ECO:0000256" key="1">
    <source>
        <dbReference type="SAM" id="MobiDB-lite"/>
    </source>
</evidence>
<dbReference type="InterPro" id="IPR036061">
    <property type="entry name" value="CheW-like_dom_sf"/>
</dbReference>
<reference evidence="3 4" key="1">
    <citation type="submission" date="2006-04" db="EMBL/GenBank/DDBJ databases">
        <authorList>
            <person name="Nierman W.C."/>
        </authorList>
    </citation>
    <scope>NUCLEOTIDE SEQUENCE [LARGE SCALE GENOMIC DNA]</scope>
    <source>
        <strain evidence="3 4">DW4/3-1</strain>
    </source>
</reference>
<feature type="domain" description="CheW-like" evidence="2">
    <location>
        <begin position="203"/>
        <end position="311"/>
    </location>
</feature>
<dbReference type="Proteomes" id="UP000032702">
    <property type="component" value="Unassembled WGS sequence"/>
</dbReference>
<feature type="compositionally biased region" description="Basic residues" evidence="1">
    <location>
        <begin position="123"/>
        <end position="134"/>
    </location>
</feature>
<evidence type="ECO:0000313" key="4">
    <source>
        <dbReference type="Proteomes" id="UP000032702"/>
    </source>
</evidence>
<dbReference type="GO" id="GO:0006935">
    <property type="term" value="P:chemotaxis"/>
    <property type="evidence" value="ECO:0007669"/>
    <property type="project" value="InterPro"/>
</dbReference>
<evidence type="ECO:0000313" key="3">
    <source>
        <dbReference type="EMBL" id="EAU68907.1"/>
    </source>
</evidence>
<evidence type="ECO:0000259" key="2">
    <source>
        <dbReference type="SMART" id="SM00260"/>
    </source>
</evidence>
<organism evidence="3 4">
    <name type="scientific">Stigmatella aurantiaca (strain DW4/3-1)</name>
    <dbReference type="NCBI Taxonomy" id="378806"/>
    <lineage>
        <taxon>Bacteria</taxon>
        <taxon>Pseudomonadati</taxon>
        <taxon>Myxococcota</taxon>
        <taxon>Myxococcia</taxon>
        <taxon>Myxococcales</taxon>
        <taxon>Cystobacterineae</taxon>
        <taxon>Archangiaceae</taxon>
        <taxon>Stigmatella</taxon>
    </lineage>
</organism>
<dbReference type="InterPro" id="IPR002545">
    <property type="entry name" value="CheW-lke_dom"/>
</dbReference>